<keyword evidence="5" id="KW-0378">Hydrolase</keyword>
<keyword evidence="6" id="KW-1185">Reference proteome</keyword>
<dbReference type="GO" id="GO:0004386">
    <property type="term" value="F:helicase activity"/>
    <property type="evidence" value="ECO:0007669"/>
    <property type="project" value="UniProtKB-KW"/>
</dbReference>
<dbReference type="PROSITE" id="PS51194">
    <property type="entry name" value="HELICASE_CTER"/>
    <property type="match status" value="1"/>
</dbReference>
<dbReference type="EMBL" id="JBHUCP010000016">
    <property type="protein sequence ID" value="MFD1531913.1"/>
    <property type="molecule type" value="Genomic_DNA"/>
</dbReference>
<evidence type="ECO:0000313" key="5">
    <source>
        <dbReference type="EMBL" id="MFD1531913.1"/>
    </source>
</evidence>
<keyword evidence="5" id="KW-0347">Helicase</keyword>
<proteinExistence type="predicted"/>
<dbReference type="Proteomes" id="UP001597145">
    <property type="component" value="Unassembled WGS sequence"/>
</dbReference>
<dbReference type="PANTHER" id="PTHR47957:SF3">
    <property type="entry name" value="ATP-DEPENDENT HELICASE HRQ1"/>
    <property type="match status" value="1"/>
</dbReference>
<feature type="domain" description="Helicase ATP-binding" evidence="3">
    <location>
        <begin position="99"/>
        <end position="292"/>
    </location>
</feature>
<dbReference type="InterPro" id="IPR011545">
    <property type="entry name" value="DEAD/DEAH_box_helicase_dom"/>
</dbReference>
<evidence type="ECO:0000259" key="4">
    <source>
        <dbReference type="PROSITE" id="PS51194"/>
    </source>
</evidence>
<dbReference type="PANTHER" id="PTHR47957">
    <property type="entry name" value="ATP-DEPENDENT HELICASE HRQ1"/>
    <property type="match status" value="1"/>
</dbReference>
<dbReference type="Gene3D" id="3.40.50.300">
    <property type="entry name" value="P-loop containing nucleotide triphosphate hydrolases"/>
    <property type="match status" value="2"/>
</dbReference>
<accession>A0ABW4FNY5</accession>
<keyword evidence="2" id="KW-0067">ATP-binding</keyword>
<dbReference type="Pfam" id="PF00270">
    <property type="entry name" value="DEAD"/>
    <property type="match status" value="1"/>
</dbReference>
<dbReference type="Pfam" id="PF09369">
    <property type="entry name" value="MZB"/>
    <property type="match status" value="1"/>
</dbReference>
<gene>
    <name evidence="5" type="ORF">ACFSCY_20995</name>
</gene>
<dbReference type="Pfam" id="PF00271">
    <property type="entry name" value="Helicase_C"/>
    <property type="match status" value="1"/>
</dbReference>
<dbReference type="CDD" id="cd17923">
    <property type="entry name" value="DEXHc_Hrq1-like"/>
    <property type="match status" value="1"/>
</dbReference>
<evidence type="ECO:0000256" key="2">
    <source>
        <dbReference type="ARBA" id="ARBA00022840"/>
    </source>
</evidence>
<evidence type="ECO:0000313" key="6">
    <source>
        <dbReference type="Proteomes" id="UP001597145"/>
    </source>
</evidence>
<dbReference type="InterPro" id="IPR018973">
    <property type="entry name" value="MZB"/>
</dbReference>
<evidence type="ECO:0000259" key="3">
    <source>
        <dbReference type="PROSITE" id="PS51192"/>
    </source>
</evidence>
<reference evidence="6" key="1">
    <citation type="journal article" date="2019" name="Int. J. Syst. Evol. Microbiol.">
        <title>The Global Catalogue of Microorganisms (GCM) 10K type strain sequencing project: providing services to taxonomists for standard genome sequencing and annotation.</title>
        <authorList>
            <consortium name="The Broad Institute Genomics Platform"/>
            <consortium name="The Broad Institute Genome Sequencing Center for Infectious Disease"/>
            <person name="Wu L."/>
            <person name="Ma J."/>
        </authorList>
    </citation>
    <scope>NUCLEOTIDE SEQUENCE [LARGE SCALE GENOMIC DNA]</scope>
    <source>
        <strain evidence="6">JCM 12165</strain>
    </source>
</reference>
<dbReference type="SMART" id="SM00487">
    <property type="entry name" value="DEXDc"/>
    <property type="match status" value="1"/>
</dbReference>
<keyword evidence="1" id="KW-0547">Nucleotide-binding</keyword>
<protein>
    <submittedName>
        <fullName evidence="5">DEAD/DEAH box helicase</fullName>
    </submittedName>
</protein>
<dbReference type="RefSeq" id="WP_343974436.1">
    <property type="nucleotide sequence ID" value="NZ_BAAAJG010000007.1"/>
</dbReference>
<dbReference type="SUPFAM" id="SSF52540">
    <property type="entry name" value="P-loop containing nucleoside triphosphate hydrolases"/>
    <property type="match status" value="2"/>
</dbReference>
<dbReference type="SMART" id="SM00490">
    <property type="entry name" value="HELICc"/>
    <property type="match status" value="1"/>
</dbReference>
<feature type="domain" description="Helicase C-terminal" evidence="4">
    <location>
        <begin position="887"/>
        <end position="1065"/>
    </location>
</feature>
<sequence length="1567" mass="172097">MTSFDPLGTSSQITDGYRRYLRSLLPLRDDALAAALDLAIDTSRMLAKGPLLESTPAYASGPTIGELVAEGVLDSGFLRFTGPHLPADRPLYRHQEQAIRKVCAGRNVVVATGTGSGKTESFLLPILAHLARESAASTLDPGVRALLLYPMNALANDQLKRLRSVLADVPEVTFGRYTGDTKEDRRRAEEDFGRLHPGQRRLPNELLSREEMRHSPPHLLLTNYAMLEYLLLRPQDMDLFDGERSGRWRFVVVDEAHVYDGAKGAELAMLLRRLRDRVGAGADLQAIATSATVGADRHPRAVTRFATDLFGLPFDWDTSADGHRDLVRAVTVDGRTGPEWGPLPADAYAAIAASDDPAAAITAAAAATSWHGRGSAADALRDEARLRRLRHALAAGPRPIGEVAELVFGSAGAESSLTALVGLASRIQDTDGSPAVSARFHLFVRATEGAFSCLGPDSPHLGLSRREQCDRCPRVVFELGGCRRCGAVHLHGALAAAGRGVRHVPWKAGGDRHHAWLLLEENASTSEHDEDDASLEDVRAAEGARRHLCVGCGSLHEQPVVLCEFDGCPGTELRPVQLLDSRSESLDSCAACGARGSRLIRLLESGSEAAASVLGTALYQALPPDEHGFAANLPGQGRKLLFFSDSRQMAAYFAPYLQDTHARLAQRRMITIGLRRWAGDEDGDPATISDTVDATERAAREHVFDEDTSRAERKAEIARWVVHETISYDDRQSLEGVGLLRIELNRKAHWLPSRPLTELGLTDEESWSLLQELLRTLRAQGAMDMPDEVDPADEAFAPRRGPIYVRGIGSEKANKVLSWLPTTGTNRRADYIARVLHTLDSATDAKQVLDALWQDLDPDRGGDGPHTWFRSDTLARVGTVRRIDHRKLRLRVVDEQEQMFRCTRCRRLAAVSVRGVCTTLRCDGRLEPWHRPATELERDHYRHLYLTSAPVPMTVQEHTAQWTSEKAAEIQGGFVRGEINALSCSTTFELGVDVGELQAVILRNMPPTTANYVQRAGRAGRRSDSAALVLTYAQRRSHDLSRFAEPEKMIAGEMRAPIVPLTNVRIDRRHAHSVALAAFFRTMARHRHTVWRTAGEFFLPPEHCPPDHIGAVDLLCRYLRPSVPAPVRASLERVLPEAVLEEIGVADDGWVAELMRLVEDAGAQLQEDVAAFEARRDAAAREQKYGLAEQCRKVIETLRRRPLIDFLATRNVLPKYGFPVDTVELRTDRVRGGRDRVLELTRDLSLAINEYAPGSEVIAGGQRWTSGGVYRLPGRDLVNRYYSVCEGCGHYREGIEPPDAECPACHVVQTRSARHYMEPAYGFVASDSTAQGASQAPRRSWSGATYIVGSDADVRTGATEFGNGSLIKWRAGARGRFVAISEGPGKAGFLICDWCGWGTSAAGKRPREHKHLLRGATCTGPLTPYSLAHRYETDFLELAFEPLVTLRSTPAELRSAVYALLEGAAIALEISRDDIDGTVHRDVTGRPTLVLFDTTPGGAGNVLRIADGLGDVVDAAVGRVERCDCGPETSCYGCLRAFRNERYHEELSRRAALAMLRRFALSGVEVH</sequence>
<dbReference type="InterPro" id="IPR001650">
    <property type="entry name" value="Helicase_C-like"/>
</dbReference>
<dbReference type="InterPro" id="IPR014001">
    <property type="entry name" value="Helicase_ATP-bd"/>
</dbReference>
<name>A0ABW4FNY5_9PSEU</name>
<organism evidence="5 6">
    <name type="scientific">Pseudonocardia aurantiaca</name>
    <dbReference type="NCBI Taxonomy" id="75290"/>
    <lineage>
        <taxon>Bacteria</taxon>
        <taxon>Bacillati</taxon>
        <taxon>Actinomycetota</taxon>
        <taxon>Actinomycetes</taxon>
        <taxon>Pseudonocardiales</taxon>
        <taxon>Pseudonocardiaceae</taxon>
        <taxon>Pseudonocardia</taxon>
    </lineage>
</organism>
<dbReference type="PROSITE" id="PS51192">
    <property type="entry name" value="HELICASE_ATP_BIND_1"/>
    <property type="match status" value="1"/>
</dbReference>
<evidence type="ECO:0000256" key="1">
    <source>
        <dbReference type="ARBA" id="ARBA00022741"/>
    </source>
</evidence>
<dbReference type="InterPro" id="IPR027417">
    <property type="entry name" value="P-loop_NTPase"/>
</dbReference>
<comment type="caution">
    <text evidence="5">The sequence shown here is derived from an EMBL/GenBank/DDBJ whole genome shotgun (WGS) entry which is preliminary data.</text>
</comment>